<proteinExistence type="predicted"/>
<accession>W6MRS3</accession>
<protein>
    <recommendedName>
        <fullName evidence="2">Ams2/SPT21 N-terminal domain-containing protein</fullName>
    </recommendedName>
</protein>
<reference evidence="3" key="1">
    <citation type="submission" date="2013-12" db="EMBL/GenBank/DDBJ databases">
        <authorList>
            <person name="Genoscope - CEA"/>
        </authorList>
    </citation>
    <scope>NUCLEOTIDE SEQUENCE</scope>
    <source>
        <strain evidence="3">CBS 1993</strain>
    </source>
</reference>
<evidence type="ECO:0000313" key="3">
    <source>
        <dbReference type="EMBL" id="CDK29419.1"/>
    </source>
</evidence>
<feature type="region of interest" description="Disordered" evidence="1">
    <location>
        <begin position="159"/>
        <end position="179"/>
    </location>
</feature>
<gene>
    <name evidence="3" type="ORF">KUCA_T00005407001</name>
</gene>
<feature type="compositionally biased region" description="Basic and acidic residues" evidence="1">
    <location>
        <begin position="428"/>
        <end position="440"/>
    </location>
</feature>
<evidence type="ECO:0000313" key="4">
    <source>
        <dbReference type="Proteomes" id="UP000019384"/>
    </source>
</evidence>
<feature type="compositionally biased region" description="Low complexity" evidence="1">
    <location>
        <begin position="266"/>
        <end position="279"/>
    </location>
</feature>
<dbReference type="InterPro" id="IPR057725">
    <property type="entry name" value="Ams2-SPT21_N"/>
</dbReference>
<dbReference type="RefSeq" id="XP_022461405.1">
    <property type="nucleotide sequence ID" value="XM_022600600.1"/>
</dbReference>
<feature type="compositionally biased region" description="Polar residues" evidence="1">
    <location>
        <begin position="495"/>
        <end position="509"/>
    </location>
</feature>
<feature type="region of interest" description="Disordered" evidence="1">
    <location>
        <begin position="490"/>
        <end position="509"/>
    </location>
</feature>
<dbReference type="Proteomes" id="UP000019384">
    <property type="component" value="Unassembled WGS sequence"/>
</dbReference>
<feature type="compositionally biased region" description="Polar residues" evidence="1">
    <location>
        <begin position="632"/>
        <end position="642"/>
    </location>
</feature>
<feature type="compositionally biased region" description="Polar residues" evidence="1">
    <location>
        <begin position="593"/>
        <end position="603"/>
    </location>
</feature>
<keyword evidence="4" id="KW-1185">Reference proteome</keyword>
<feature type="region of interest" description="Disordered" evidence="1">
    <location>
        <begin position="373"/>
        <end position="392"/>
    </location>
</feature>
<name>W6MRS3_9ASCO</name>
<dbReference type="PANTHER" id="PTHR39147">
    <property type="entry name" value="PROTEIN SPT21"/>
    <property type="match status" value="1"/>
</dbReference>
<dbReference type="InterPro" id="IPR042403">
    <property type="entry name" value="Spt21/Ams2"/>
</dbReference>
<dbReference type="OrthoDB" id="3199820at2759"/>
<dbReference type="Pfam" id="PF25823">
    <property type="entry name" value="Ams2-SPT21_N"/>
    <property type="match status" value="1"/>
</dbReference>
<feature type="compositionally biased region" description="Polar residues" evidence="1">
    <location>
        <begin position="166"/>
        <end position="179"/>
    </location>
</feature>
<dbReference type="GO" id="GO:0000183">
    <property type="term" value="P:rDNA heterochromatin formation"/>
    <property type="evidence" value="ECO:0007669"/>
    <property type="project" value="TreeGrafter"/>
</dbReference>
<dbReference type="HOGENOM" id="CLU_427643_0_0_1"/>
<feature type="region of interest" description="Disordered" evidence="1">
    <location>
        <begin position="564"/>
        <end position="649"/>
    </location>
</feature>
<feature type="compositionally biased region" description="Low complexity" evidence="1">
    <location>
        <begin position="373"/>
        <end position="391"/>
    </location>
</feature>
<organism evidence="3 4">
    <name type="scientific">Kuraishia capsulata CBS 1993</name>
    <dbReference type="NCBI Taxonomy" id="1382522"/>
    <lineage>
        <taxon>Eukaryota</taxon>
        <taxon>Fungi</taxon>
        <taxon>Dikarya</taxon>
        <taxon>Ascomycota</taxon>
        <taxon>Saccharomycotina</taxon>
        <taxon>Pichiomycetes</taxon>
        <taxon>Pichiales</taxon>
        <taxon>Pichiaceae</taxon>
        <taxon>Kuraishia</taxon>
    </lineage>
</organism>
<feature type="region of interest" description="Disordered" evidence="1">
    <location>
        <begin position="403"/>
        <end position="440"/>
    </location>
</feature>
<feature type="region of interest" description="Disordered" evidence="1">
    <location>
        <begin position="344"/>
        <end position="365"/>
    </location>
</feature>
<dbReference type="AlphaFoldDB" id="W6MRS3"/>
<feature type="compositionally biased region" description="Polar residues" evidence="1">
    <location>
        <begin position="568"/>
        <end position="584"/>
    </location>
</feature>
<feature type="domain" description="Ams2/SPT21 N-terminal" evidence="2">
    <location>
        <begin position="20"/>
        <end position="155"/>
    </location>
</feature>
<dbReference type="GeneID" id="34522793"/>
<sequence>MSYVSNQLRQPSFTASSPSSSRMLLKILYTFDDKTTFLARSTSQVPVRVIPMSIPNMKEQVMIGAYDLKKCVELIVNSSPEYFQTNTDFALYSRDVSEMEEPLVGHGLMSKLFAKKSYKHGDILVSGRVCQSFASIFNNSSASSTLEVRLRITPVRSAAPVGQSPVDGSSVDSPESFQNQRHQIYENSPEIEDPSDKQKKKLLARVGPVKAARTQSLPYFGDNIAVRIMQADQNNASSSTANNVADRFSGFEKLLSIKPKPDAQKKGSSSRTKSTSPPKCVNCTCTESRSWKYYKEGIFEFGNSGLLCHDCNVLHLKNDLAGLRKKGKMASAGLLDDAYRKHAPKKRQNDDLPTPPIAKFRGAGKRAKSIYDPLSSSSMMNSSSPMLQNQSSEDDMLKFQQNPLTDIDPLPSNRRSSVRCDSIQDDNASDRTMDHDDENRPLDAMKLNTTLINFDVDDVSNKENQQPDQPFMIHGHEITPTLNRILQSIGEVSPGSPSRRGNQENSPNSWLNLFTHREEDEEDDDNFARPSAPPKLDLRAEMVSNSNAVNTEKTPLDRFDITPKDIETGQTMPCSTTPSASTNTDIKRINMASMPSSPFFTVQSDDDPRHQEGGQSHMGLLSSNGKLDPIENWSQFSSPATEQSHHPQK</sequence>
<feature type="region of interest" description="Disordered" evidence="1">
    <location>
        <begin position="256"/>
        <end position="279"/>
    </location>
</feature>
<dbReference type="EMBL" id="HG793130">
    <property type="protein sequence ID" value="CDK29419.1"/>
    <property type="molecule type" value="Genomic_DNA"/>
</dbReference>
<evidence type="ECO:0000259" key="2">
    <source>
        <dbReference type="Pfam" id="PF25823"/>
    </source>
</evidence>
<evidence type="ECO:0000256" key="1">
    <source>
        <dbReference type="SAM" id="MobiDB-lite"/>
    </source>
</evidence>
<dbReference type="GO" id="GO:0006357">
    <property type="term" value="P:regulation of transcription by RNA polymerase II"/>
    <property type="evidence" value="ECO:0007669"/>
    <property type="project" value="TreeGrafter"/>
</dbReference>
<dbReference type="GO" id="GO:0030466">
    <property type="term" value="P:silent mating-type cassette heterochromatin formation"/>
    <property type="evidence" value="ECO:0007669"/>
    <property type="project" value="TreeGrafter"/>
</dbReference>
<reference evidence="3" key="2">
    <citation type="submission" date="2014-02" db="EMBL/GenBank/DDBJ databases">
        <title>Complete DNA sequence of /Kuraishia capsulata/ illustrates novel genomic features among budding yeasts (/Saccharomycotina/).</title>
        <authorList>
            <person name="Morales L."/>
            <person name="Noel B."/>
            <person name="Porcel B."/>
            <person name="Marcet-Houben M."/>
            <person name="Hullo M-F."/>
            <person name="Sacerdot C."/>
            <person name="Tekaia F."/>
            <person name="Leh-Louis V."/>
            <person name="Despons L."/>
            <person name="Khanna V."/>
            <person name="Aury J-M."/>
            <person name="Barbe V."/>
            <person name="Couloux A."/>
            <person name="Labadie K."/>
            <person name="Pelletier E."/>
            <person name="Souciet J-L."/>
            <person name="Boekhout T."/>
            <person name="Gabaldon T."/>
            <person name="Wincker P."/>
            <person name="Dujon B."/>
        </authorList>
    </citation>
    <scope>NUCLEOTIDE SEQUENCE</scope>
    <source>
        <strain evidence="3">CBS 1993</strain>
    </source>
</reference>
<dbReference type="PANTHER" id="PTHR39147:SF1">
    <property type="entry name" value="PROTEIN SPT21"/>
    <property type="match status" value="1"/>
</dbReference>